<protein>
    <submittedName>
        <fullName evidence="3">Uncharacterized protein</fullName>
    </submittedName>
</protein>
<keyword evidence="2" id="KW-0732">Signal</keyword>
<reference evidence="3" key="1">
    <citation type="submission" date="2021-08" db="EMBL/GenBank/DDBJ databases">
        <title>Hoeflea bacterium WL0058 sp. nov., isolated from the sediment.</title>
        <authorList>
            <person name="Wang L."/>
            <person name="Zhang D."/>
        </authorList>
    </citation>
    <scope>NUCLEOTIDE SEQUENCE</scope>
    <source>
        <strain evidence="3">WL0058</strain>
    </source>
</reference>
<feature type="signal peptide" evidence="2">
    <location>
        <begin position="1"/>
        <end position="26"/>
    </location>
</feature>
<comment type="caution">
    <text evidence="3">The sequence shown here is derived from an EMBL/GenBank/DDBJ whole genome shotgun (WGS) entry which is preliminary data.</text>
</comment>
<evidence type="ECO:0000256" key="2">
    <source>
        <dbReference type="SAM" id="SignalP"/>
    </source>
</evidence>
<feature type="chain" id="PRO_5042083810" evidence="2">
    <location>
        <begin position="27"/>
        <end position="243"/>
    </location>
</feature>
<dbReference type="RefSeq" id="WP_220230303.1">
    <property type="nucleotide sequence ID" value="NZ_JAICBX010000004.1"/>
</dbReference>
<accession>A0AAE2ZRL8</accession>
<evidence type="ECO:0000313" key="4">
    <source>
        <dbReference type="Proteomes" id="UP001196509"/>
    </source>
</evidence>
<proteinExistence type="predicted"/>
<dbReference type="EMBL" id="JAICBX010000004">
    <property type="protein sequence ID" value="MBW8639582.1"/>
    <property type="molecule type" value="Genomic_DNA"/>
</dbReference>
<gene>
    <name evidence="3" type="ORF">K1W69_20485</name>
</gene>
<organism evidence="3 4">
    <name type="scientific">Flavimaribacter sediminis</name>
    <dbReference type="NCBI Taxonomy" id="2865987"/>
    <lineage>
        <taxon>Bacteria</taxon>
        <taxon>Pseudomonadati</taxon>
        <taxon>Pseudomonadota</taxon>
        <taxon>Alphaproteobacteria</taxon>
        <taxon>Hyphomicrobiales</taxon>
        <taxon>Rhizobiaceae</taxon>
        <taxon>Flavimaribacter</taxon>
    </lineage>
</organism>
<feature type="region of interest" description="Disordered" evidence="1">
    <location>
        <begin position="55"/>
        <end position="85"/>
    </location>
</feature>
<sequence>MPFAATGQSAFAANLGFMAYFLTAGAAWPAEPVSKGDAVQRPDRIELALSEIKEIETEDETGFEQGLPLPPKLGAPPQEESVERRDLPDVEVGKDLSLLPEPVRRMRELIVEAAKSGDPESLRPLLGIGPTATQLSFGPVDSDPIQYLKDVSGDQNGLELLAILLDIFDAGYARLDAGETTETYIWPYFYTLPLDALDDRQMVELFRIITAGDLQDMQAFGSYSFYRTGISPEGEWLFFLAGE</sequence>
<name>A0AAE2ZRL8_9HYPH</name>
<evidence type="ECO:0000256" key="1">
    <source>
        <dbReference type="SAM" id="MobiDB-lite"/>
    </source>
</evidence>
<dbReference type="Proteomes" id="UP001196509">
    <property type="component" value="Unassembled WGS sequence"/>
</dbReference>
<keyword evidence="4" id="KW-1185">Reference proteome</keyword>
<dbReference type="AlphaFoldDB" id="A0AAE2ZRL8"/>
<evidence type="ECO:0000313" key="3">
    <source>
        <dbReference type="EMBL" id="MBW8639582.1"/>
    </source>
</evidence>